<dbReference type="AlphaFoldDB" id="A0AAV4EH64"/>
<dbReference type="EMBL" id="BMAT01003672">
    <property type="protein sequence ID" value="GFR60382.1"/>
    <property type="molecule type" value="Genomic_DNA"/>
</dbReference>
<keyword evidence="3" id="KW-1185">Reference proteome</keyword>
<accession>A0AAV4EH64</accession>
<evidence type="ECO:0000313" key="2">
    <source>
        <dbReference type="EMBL" id="GFR60382.1"/>
    </source>
</evidence>
<sequence length="121" mass="12926">MLLGSVVVLHDPGLSCGRLAWGLGRGWPGTGRQSSRPAGVGPGHASFRRDRPAERQISEISRAHAASDAVLRCQCRRTQSGVRPDLGQSNKCTVRCEAGPARALGRISLLFNQLSKIALDL</sequence>
<protein>
    <submittedName>
        <fullName evidence="2">Uncharacterized protein</fullName>
    </submittedName>
</protein>
<organism evidence="2 3">
    <name type="scientific">Elysia marginata</name>
    <dbReference type="NCBI Taxonomy" id="1093978"/>
    <lineage>
        <taxon>Eukaryota</taxon>
        <taxon>Metazoa</taxon>
        <taxon>Spiralia</taxon>
        <taxon>Lophotrochozoa</taxon>
        <taxon>Mollusca</taxon>
        <taxon>Gastropoda</taxon>
        <taxon>Heterobranchia</taxon>
        <taxon>Euthyneura</taxon>
        <taxon>Panpulmonata</taxon>
        <taxon>Sacoglossa</taxon>
        <taxon>Placobranchoidea</taxon>
        <taxon>Plakobranchidae</taxon>
        <taxon>Elysia</taxon>
    </lineage>
</organism>
<name>A0AAV4EH64_9GAST</name>
<proteinExistence type="predicted"/>
<comment type="caution">
    <text evidence="2">The sequence shown here is derived from an EMBL/GenBank/DDBJ whole genome shotgun (WGS) entry which is preliminary data.</text>
</comment>
<evidence type="ECO:0000256" key="1">
    <source>
        <dbReference type="SAM" id="MobiDB-lite"/>
    </source>
</evidence>
<gene>
    <name evidence="2" type="ORF">ElyMa_001821000</name>
</gene>
<reference evidence="2 3" key="1">
    <citation type="journal article" date="2021" name="Elife">
        <title>Chloroplast acquisition without the gene transfer in kleptoplastic sea slugs, Plakobranchus ocellatus.</title>
        <authorList>
            <person name="Maeda T."/>
            <person name="Takahashi S."/>
            <person name="Yoshida T."/>
            <person name="Shimamura S."/>
            <person name="Takaki Y."/>
            <person name="Nagai Y."/>
            <person name="Toyoda A."/>
            <person name="Suzuki Y."/>
            <person name="Arimoto A."/>
            <person name="Ishii H."/>
            <person name="Satoh N."/>
            <person name="Nishiyama T."/>
            <person name="Hasebe M."/>
            <person name="Maruyama T."/>
            <person name="Minagawa J."/>
            <person name="Obokata J."/>
            <person name="Shigenobu S."/>
        </authorList>
    </citation>
    <scope>NUCLEOTIDE SEQUENCE [LARGE SCALE GENOMIC DNA]</scope>
</reference>
<dbReference type="Proteomes" id="UP000762676">
    <property type="component" value="Unassembled WGS sequence"/>
</dbReference>
<feature type="region of interest" description="Disordered" evidence="1">
    <location>
        <begin position="29"/>
        <end position="54"/>
    </location>
</feature>
<evidence type="ECO:0000313" key="3">
    <source>
        <dbReference type="Proteomes" id="UP000762676"/>
    </source>
</evidence>